<keyword evidence="3" id="KW-1185">Reference proteome</keyword>
<accession>A0A511NAH1</accession>
<keyword evidence="1" id="KW-0472">Membrane</keyword>
<keyword evidence="1" id="KW-1133">Transmembrane helix</keyword>
<dbReference type="PROSITE" id="PS51257">
    <property type="entry name" value="PROKAR_LIPOPROTEIN"/>
    <property type="match status" value="1"/>
</dbReference>
<feature type="transmembrane region" description="Helical" evidence="1">
    <location>
        <begin position="17"/>
        <end position="34"/>
    </location>
</feature>
<dbReference type="EMBL" id="BJXB01000045">
    <property type="protein sequence ID" value="GEM49824.1"/>
    <property type="molecule type" value="Genomic_DNA"/>
</dbReference>
<protein>
    <submittedName>
        <fullName evidence="2">Uncharacterized protein</fullName>
    </submittedName>
</protein>
<evidence type="ECO:0000313" key="2">
    <source>
        <dbReference type="EMBL" id="GEM49824.1"/>
    </source>
</evidence>
<comment type="caution">
    <text evidence="2">The sequence shown here is derived from an EMBL/GenBank/DDBJ whole genome shotgun (WGS) entry which is preliminary data.</text>
</comment>
<reference evidence="2 3" key="1">
    <citation type="submission" date="2019-07" db="EMBL/GenBank/DDBJ databases">
        <title>Whole genome shotgun sequence of Deinococcus cellulosilyticus NBRC 106333.</title>
        <authorList>
            <person name="Hosoyama A."/>
            <person name="Uohara A."/>
            <person name="Ohji S."/>
            <person name="Ichikawa N."/>
        </authorList>
    </citation>
    <scope>NUCLEOTIDE SEQUENCE [LARGE SCALE GENOMIC DNA]</scope>
    <source>
        <strain evidence="2 3">NBRC 106333</strain>
    </source>
</reference>
<keyword evidence="1" id="KW-0812">Transmembrane</keyword>
<sequence>MGMEAGKRLFPNASTQTLFAVGCAILAFLAVMAFRRQTSKYPKRHVHFWQFWSGYDRYEIQPDQKPIPLRPFKKEEQDA</sequence>
<dbReference type="Proteomes" id="UP000321306">
    <property type="component" value="Unassembled WGS sequence"/>
</dbReference>
<dbReference type="AlphaFoldDB" id="A0A511NAH1"/>
<evidence type="ECO:0000313" key="3">
    <source>
        <dbReference type="Proteomes" id="UP000321306"/>
    </source>
</evidence>
<evidence type="ECO:0000256" key="1">
    <source>
        <dbReference type="SAM" id="Phobius"/>
    </source>
</evidence>
<proteinExistence type="predicted"/>
<gene>
    <name evidence="2" type="ORF">DC3_54590</name>
</gene>
<name>A0A511NAH1_DEIC1</name>
<organism evidence="2 3">
    <name type="scientific">Deinococcus cellulosilyticus (strain DSM 18568 / NBRC 106333 / KACC 11606 / 5516J-15)</name>
    <dbReference type="NCBI Taxonomy" id="1223518"/>
    <lineage>
        <taxon>Bacteria</taxon>
        <taxon>Thermotogati</taxon>
        <taxon>Deinococcota</taxon>
        <taxon>Deinococci</taxon>
        <taxon>Deinococcales</taxon>
        <taxon>Deinococcaceae</taxon>
        <taxon>Deinococcus</taxon>
    </lineage>
</organism>